<evidence type="ECO:0000313" key="1">
    <source>
        <dbReference type="EMBL" id="BDH79612.1"/>
    </source>
</evidence>
<proteinExistence type="predicted"/>
<name>A0ABM7YEA7_9EURY</name>
<protein>
    <recommendedName>
        <fullName evidence="3">Hydrogenase maturation nickel metallochaperone HypA</fullName>
    </recommendedName>
</protein>
<reference evidence="1 2" key="1">
    <citation type="submission" date="2022-04" db="EMBL/GenBank/DDBJ databases">
        <title>Complete genome of Methanothermobacter tenebrarum strain RMAS.</title>
        <authorList>
            <person name="Nakamura K."/>
            <person name="Oshima K."/>
            <person name="Hattori M."/>
            <person name="Kamagata Y."/>
            <person name="Takamizawa K."/>
        </authorList>
    </citation>
    <scope>NUCLEOTIDE SEQUENCE [LARGE SCALE GENOMIC DNA]</scope>
    <source>
        <strain evidence="1 2">RMAS</strain>
    </source>
</reference>
<accession>A0ABM7YEA7</accession>
<sequence length="44" mass="4868">MVDIDLKKVTSRKCKCLDCGNEFKGVGKKVKCPSCQSENVECSE</sequence>
<evidence type="ECO:0008006" key="3">
    <source>
        <dbReference type="Google" id="ProtNLM"/>
    </source>
</evidence>
<gene>
    <name evidence="1" type="ORF">MTTB_09910</name>
</gene>
<dbReference type="EMBL" id="AP025698">
    <property type="protein sequence ID" value="BDH79612.1"/>
    <property type="molecule type" value="Genomic_DNA"/>
</dbReference>
<organism evidence="1 2">
    <name type="scientific">Methanothermobacter tenebrarum</name>
    <dbReference type="NCBI Taxonomy" id="680118"/>
    <lineage>
        <taxon>Archaea</taxon>
        <taxon>Methanobacteriati</taxon>
        <taxon>Methanobacteriota</taxon>
        <taxon>Methanomada group</taxon>
        <taxon>Methanobacteria</taxon>
        <taxon>Methanobacteriales</taxon>
        <taxon>Methanobacteriaceae</taxon>
        <taxon>Methanothermobacter</taxon>
    </lineage>
</organism>
<evidence type="ECO:0000313" key="2">
    <source>
        <dbReference type="Proteomes" id="UP000831817"/>
    </source>
</evidence>
<keyword evidence="2" id="KW-1185">Reference proteome</keyword>
<dbReference type="Proteomes" id="UP000831817">
    <property type="component" value="Chromosome"/>
</dbReference>